<evidence type="ECO:0000313" key="4">
    <source>
        <dbReference type="EMBL" id="EEB11283.1"/>
    </source>
</evidence>
<dbReference type="KEGG" id="phu:Phum_PHUM104410"/>
<dbReference type="PANTHER" id="PTHR24366">
    <property type="entry name" value="IG(IMMUNOGLOBULIN) AND LRR(LEUCINE RICH REPEAT) DOMAINS"/>
    <property type="match status" value="1"/>
</dbReference>
<dbReference type="InParanoid" id="E0VD27"/>
<keyword evidence="3 4" id="KW-0812">Transmembrane</keyword>
<dbReference type="SMART" id="SM00365">
    <property type="entry name" value="LRR_SD22"/>
    <property type="match status" value="5"/>
</dbReference>
<dbReference type="VEuPathDB" id="VectorBase:PHUM104410"/>
<dbReference type="InterPro" id="IPR001611">
    <property type="entry name" value="Leu-rich_rpt"/>
</dbReference>
<dbReference type="GeneID" id="8238144"/>
<organism>
    <name type="scientific">Pediculus humanus subsp. corporis</name>
    <name type="common">Body louse</name>
    <dbReference type="NCBI Taxonomy" id="121224"/>
    <lineage>
        <taxon>Eukaryota</taxon>
        <taxon>Metazoa</taxon>
        <taxon>Ecdysozoa</taxon>
        <taxon>Arthropoda</taxon>
        <taxon>Hexapoda</taxon>
        <taxon>Insecta</taxon>
        <taxon>Pterygota</taxon>
        <taxon>Neoptera</taxon>
        <taxon>Paraneoptera</taxon>
        <taxon>Psocodea</taxon>
        <taxon>Troctomorpha</taxon>
        <taxon>Phthiraptera</taxon>
        <taxon>Anoplura</taxon>
        <taxon>Pediculidae</taxon>
        <taxon>Pediculus</taxon>
    </lineage>
</organism>
<reference evidence="4" key="2">
    <citation type="submission" date="2007-04" db="EMBL/GenBank/DDBJ databases">
        <title>The genome of the human body louse.</title>
        <authorList>
            <consortium name="The Human Body Louse Genome Consortium"/>
            <person name="Kirkness E."/>
            <person name="Walenz B."/>
            <person name="Hass B."/>
            <person name="Bruggner R."/>
            <person name="Strausberg R."/>
        </authorList>
    </citation>
    <scope>NUCLEOTIDE SEQUENCE</scope>
    <source>
        <strain evidence="4">USDA</strain>
    </source>
</reference>
<reference evidence="5" key="3">
    <citation type="submission" date="2021-02" db="UniProtKB">
        <authorList>
            <consortium name="EnsemblMetazoa"/>
        </authorList>
    </citation>
    <scope>IDENTIFICATION</scope>
    <source>
        <strain evidence="5">USDA</strain>
    </source>
</reference>
<keyword evidence="3" id="KW-0472">Membrane</keyword>
<dbReference type="OMA" id="KERRTHN"/>
<keyword evidence="1" id="KW-0433">Leucine-rich repeat</keyword>
<dbReference type="InterPro" id="IPR032675">
    <property type="entry name" value="LRR_dom_sf"/>
</dbReference>
<keyword evidence="3" id="KW-1133">Transmembrane helix</keyword>
<dbReference type="STRING" id="121224.E0VD27"/>
<gene>
    <name evidence="5" type="primary">8238144</name>
    <name evidence="4" type="ORF">Phum_PHUM104410</name>
</gene>
<dbReference type="EC" id="3.1.3.16" evidence="4"/>
<dbReference type="EMBL" id="DS235070">
    <property type="protein sequence ID" value="EEB11283.1"/>
    <property type="molecule type" value="Genomic_DNA"/>
</dbReference>
<keyword evidence="4" id="KW-0378">Hydrolase</keyword>
<evidence type="ECO:0000313" key="5">
    <source>
        <dbReference type="EnsemblMetazoa" id="PHUM104410-PA"/>
    </source>
</evidence>
<dbReference type="RefSeq" id="XP_002424021.1">
    <property type="nucleotide sequence ID" value="XM_002423976.1"/>
</dbReference>
<dbReference type="Gene3D" id="3.80.10.10">
    <property type="entry name" value="Ribonuclease Inhibitor"/>
    <property type="match status" value="4"/>
</dbReference>
<dbReference type="eggNOG" id="KOG0619">
    <property type="taxonomic scope" value="Eukaryota"/>
</dbReference>
<dbReference type="Proteomes" id="UP000009046">
    <property type="component" value="Unassembled WGS sequence"/>
</dbReference>
<keyword evidence="6" id="KW-1185">Reference proteome</keyword>
<dbReference type="InterPro" id="IPR003591">
    <property type="entry name" value="Leu-rich_rpt_typical-subtyp"/>
</dbReference>
<dbReference type="SUPFAM" id="SSF52058">
    <property type="entry name" value="L domain-like"/>
    <property type="match status" value="2"/>
</dbReference>
<dbReference type="EMBL" id="AAZO01001241">
    <property type="status" value="NOT_ANNOTATED_CDS"/>
    <property type="molecule type" value="Genomic_DNA"/>
</dbReference>
<dbReference type="OrthoDB" id="28057at2759"/>
<dbReference type="CTD" id="8238144"/>
<accession>E0VD27</accession>
<evidence type="ECO:0000256" key="3">
    <source>
        <dbReference type="SAM" id="Phobius"/>
    </source>
</evidence>
<reference evidence="4" key="1">
    <citation type="submission" date="2007-04" db="EMBL/GenBank/DDBJ databases">
        <title>Annotation of Pediculus humanus corporis strain USDA.</title>
        <authorList>
            <person name="Kirkness E."/>
            <person name="Hannick L."/>
            <person name="Hass B."/>
            <person name="Bruggner R."/>
            <person name="Lawson D."/>
            <person name="Bidwell S."/>
            <person name="Joardar V."/>
            <person name="Caler E."/>
            <person name="Walenz B."/>
            <person name="Inman J."/>
            <person name="Schobel S."/>
            <person name="Galinsky K."/>
            <person name="Amedeo P."/>
            <person name="Strausberg R."/>
        </authorList>
    </citation>
    <scope>NUCLEOTIDE SEQUENCE</scope>
    <source>
        <strain evidence="4">USDA</strain>
    </source>
</reference>
<evidence type="ECO:0000313" key="6">
    <source>
        <dbReference type="Proteomes" id="UP000009046"/>
    </source>
</evidence>
<dbReference type="Pfam" id="PF13855">
    <property type="entry name" value="LRR_8"/>
    <property type="match status" value="2"/>
</dbReference>
<keyword evidence="2" id="KW-0677">Repeat</keyword>
<name>E0VD27_PEDHC</name>
<proteinExistence type="predicted"/>
<evidence type="ECO:0000256" key="2">
    <source>
        <dbReference type="ARBA" id="ARBA00022737"/>
    </source>
</evidence>
<dbReference type="EMBL" id="AAZO01001242">
    <property type="status" value="NOT_ANNOTATED_CDS"/>
    <property type="molecule type" value="Genomic_DNA"/>
</dbReference>
<dbReference type="PROSITE" id="PS51450">
    <property type="entry name" value="LRR"/>
    <property type="match status" value="4"/>
</dbReference>
<dbReference type="SMART" id="SM00369">
    <property type="entry name" value="LRR_TYP"/>
    <property type="match status" value="11"/>
</dbReference>
<dbReference type="GO" id="GO:0004722">
    <property type="term" value="F:protein serine/threonine phosphatase activity"/>
    <property type="evidence" value="ECO:0007669"/>
    <property type="project" value="UniProtKB-EC"/>
</dbReference>
<dbReference type="HOGENOM" id="CLU_338124_0_0_1"/>
<sequence>MGKGKSGIFTYKITCEGIRDLKSLSFQYLPESTTQLIIRQTYFQSFNIFRQILSESPLQLKKLTLLSVTDGVINQTTIQNTFSNNFLLKKNDTIIKSIKKEKEKEKENEKNNGGFDNKKKKDEFLPFALLQNPKLRTKHDGEDSMMMTSTTTTMTYRKNVKFKNVKILILSNNSLEHIPENTFDQFQHLEILNLSNNLIKIIDNDTFNPLNNLLELDVHSNKLASLNEIIFKNLTKLIYLDVSENFISNVAPSTFQYLTNLNILNLARNPLSEKQESVMPLLGTGKRLQIVDMSKTGIKQIPGTLERSVRILNVMGNHLLSIRCGDLDSYFLLSYLNLKNNKISYIEDDALGRLEFLNHLQISDNNLFQIPKSLPNNLEILNLSYNNIQNVSGSDFLNLSRLKQLFLSYNQISYIEENSFNNLVNLNTLDLSHNPMLTLPNINGKMKLKILNLSYLTNIPERFTTRYKQFPIQSPENVKRLNLASSPALTSIFLQDTKTLQLFIKLQELDVRFSNLTIMRKDIFGLLPKLKIFKVEGNPWHCGREILILSKWLKIHVIENLNYDQEDDINTAHCSTPVSLYKTALIDLKETDFDDAQDKKDFYDDYYPFLMKKTTETLRQESSSPTPDMRGEKFYENFTESKNSVVVENDDKKLNVSFKNYSMTSENVKQFNIVKTPTFGQTLTKTNGNSYTVGKVKQNFTSDNNNFTESQPPTTTTTTERFSNKWRSTKKSINIKHGERENNDGITWDLNVTNSFKLTNKKQKQINKPEAVTSKDVRSVGKNYDTHLSFFILSSIGFIAMATLTFTSLYLSKTKRRDHENYQRQSQDIEVSSISSIGNELW</sequence>
<evidence type="ECO:0000256" key="1">
    <source>
        <dbReference type="ARBA" id="ARBA00022614"/>
    </source>
</evidence>
<feature type="transmembrane region" description="Helical" evidence="3">
    <location>
        <begin position="788"/>
        <end position="811"/>
    </location>
</feature>
<dbReference type="PANTHER" id="PTHR24366:SF96">
    <property type="entry name" value="LEUCINE RICH REPEAT CONTAINING 53"/>
    <property type="match status" value="1"/>
</dbReference>
<dbReference type="EnsemblMetazoa" id="PHUM104410-RA">
    <property type="protein sequence ID" value="PHUM104410-PA"/>
    <property type="gene ID" value="PHUM104410"/>
</dbReference>
<protein>
    <submittedName>
        <fullName evidence="4 5">Leucine-rich transmembrane protein, putative</fullName>
        <ecNumber evidence="4">3.1.3.16</ecNumber>
    </submittedName>
</protein>
<dbReference type="AlphaFoldDB" id="E0VD27"/>